<gene>
    <name evidence="2" type="ORF">HRG_03769</name>
</gene>
<feature type="compositionally biased region" description="Low complexity" evidence="1">
    <location>
        <begin position="66"/>
        <end position="76"/>
    </location>
</feature>
<evidence type="ECO:0000313" key="2">
    <source>
        <dbReference type="EMBL" id="KAH0965753.1"/>
    </source>
</evidence>
<evidence type="ECO:0000256" key="1">
    <source>
        <dbReference type="SAM" id="MobiDB-lite"/>
    </source>
</evidence>
<sequence length="249" mass="27422">MKRFEELVRAGATALPRLAVEPRGLEAGRGAVSPTPRGGRRSGPTAQEERERHPMVERSVRHGRGPDCPAGAAPGGDQVFETQTEKANALRVEILERRGAADDIRTPGPQRCWPQEDSRLQRHARGCGMRLHLYGQHLPGIDGITVRMLRRVWNHIGEAGAFDTVLRNRLLLRLRNRAGQQTWSGGQAAMEQRSARIRLEDITTPTTPLTCGLPQGSPASPILFLLYTVPIYSIGEPNSRFGYADDVAT</sequence>
<dbReference type="AlphaFoldDB" id="A0A9P8N086"/>
<reference evidence="2" key="1">
    <citation type="submission" date="2021-09" db="EMBL/GenBank/DDBJ databases">
        <title>A high-quality genome of the endoparasitic fungus Hirsutella rhossiliensis with a comparison of Hirsutella genomes reveals transposable elements contributing to genome size variation.</title>
        <authorList>
            <person name="Lin R."/>
            <person name="Jiao Y."/>
            <person name="Sun X."/>
            <person name="Ling J."/>
            <person name="Xie B."/>
            <person name="Cheng X."/>
        </authorList>
    </citation>
    <scope>NUCLEOTIDE SEQUENCE</scope>
    <source>
        <strain evidence="2">HR02</strain>
    </source>
</reference>
<organism evidence="2 3">
    <name type="scientific">Hirsutella rhossiliensis</name>
    <dbReference type="NCBI Taxonomy" id="111463"/>
    <lineage>
        <taxon>Eukaryota</taxon>
        <taxon>Fungi</taxon>
        <taxon>Dikarya</taxon>
        <taxon>Ascomycota</taxon>
        <taxon>Pezizomycotina</taxon>
        <taxon>Sordariomycetes</taxon>
        <taxon>Hypocreomycetidae</taxon>
        <taxon>Hypocreales</taxon>
        <taxon>Ophiocordycipitaceae</taxon>
        <taxon>Hirsutella</taxon>
    </lineage>
</organism>
<accession>A0A9P8N086</accession>
<dbReference type="GeneID" id="68352898"/>
<dbReference type="Proteomes" id="UP000824596">
    <property type="component" value="Unassembled WGS sequence"/>
</dbReference>
<keyword evidence="3" id="KW-1185">Reference proteome</keyword>
<dbReference type="RefSeq" id="XP_044723266.1">
    <property type="nucleotide sequence ID" value="XM_044862240.1"/>
</dbReference>
<dbReference type="PANTHER" id="PTHR33481">
    <property type="entry name" value="REVERSE TRANSCRIPTASE"/>
    <property type="match status" value="1"/>
</dbReference>
<comment type="caution">
    <text evidence="2">The sequence shown here is derived from an EMBL/GenBank/DDBJ whole genome shotgun (WGS) entry which is preliminary data.</text>
</comment>
<dbReference type="EMBL" id="JAIZPD010000003">
    <property type="protein sequence ID" value="KAH0965753.1"/>
    <property type="molecule type" value="Genomic_DNA"/>
</dbReference>
<keyword evidence="2" id="KW-0695">RNA-directed DNA polymerase</keyword>
<dbReference type="GO" id="GO:0003964">
    <property type="term" value="F:RNA-directed DNA polymerase activity"/>
    <property type="evidence" value="ECO:0007669"/>
    <property type="project" value="UniProtKB-KW"/>
</dbReference>
<name>A0A9P8N086_9HYPO</name>
<proteinExistence type="predicted"/>
<keyword evidence="2" id="KW-0808">Transferase</keyword>
<keyword evidence="2" id="KW-0548">Nucleotidyltransferase</keyword>
<evidence type="ECO:0000313" key="3">
    <source>
        <dbReference type="Proteomes" id="UP000824596"/>
    </source>
</evidence>
<dbReference type="PANTHER" id="PTHR33481:SF1">
    <property type="entry name" value="ENDONUCLEASE_EXONUCLEASE_PHOSPHATASE DOMAIN-CONTAINING PROTEIN-RELATED"/>
    <property type="match status" value="1"/>
</dbReference>
<feature type="compositionally biased region" description="Basic and acidic residues" evidence="1">
    <location>
        <begin position="47"/>
        <end position="60"/>
    </location>
</feature>
<protein>
    <submittedName>
        <fullName evidence="2">Reverse transcriptase (RNA-dependent DNA polymerase) domain-containing protein</fullName>
    </submittedName>
</protein>
<feature type="region of interest" description="Disordered" evidence="1">
    <location>
        <begin position="1"/>
        <end position="77"/>
    </location>
</feature>
<dbReference type="OrthoDB" id="4096848at2759"/>